<proteinExistence type="predicted"/>
<dbReference type="EMBL" id="HG937693">
    <property type="protein sequence ID" value="CDP34136.1"/>
    <property type="molecule type" value="Genomic_DNA"/>
</dbReference>
<name>A0A060T4P4_BLAAD</name>
<dbReference type="AlphaFoldDB" id="A0A060T4P4"/>
<reference evidence="1" key="2">
    <citation type="submission" date="2014-06" db="EMBL/GenBank/DDBJ databases">
        <title>The complete genome of Blastobotrys (Arxula) adeninivorans LS3 - a yeast of biotechnological interest.</title>
        <authorList>
            <person name="Kunze G."/>
            <person name="Gaillardin C."/>
            <person name="Czernicka M."/>
            <person name="Durrens P."/>
            <person name="Martin T."/>
            <person name="Boer E."/>
            <person name="Gabaldon T."/>
            <person name="Cruz J."/>
            <person name="Talla E."/>
            <person name="Marck C."/>
            <person name="Goffeau A."/>
            <person name="Barbe V."/>
            <person name="Baret P."/>
            <person name="Baronian K."/>
            <person name="Beier S."/>
            <person name="Bleykasten C."/>
            <person name="Bode R."/>
            <person name="Casaregola S."/>
            <person name="Despons L."/>
            <person name="Fairhead C."/>
            <person name="Giersberg M."/>
            <person name="Gierski P."/>
            <person name="Hahnel U."/>
            <person name="Hartmann A."/>
            <person name="Jankowska D."/>
            <person name="Jubin C."/>
            <person name="Jung P."/>
            <person name="Lafontaine I."/>
            <person name="Leh-Louis V."/>
            <person name="Lemaire M."/>
            <person name="Marcet-Houben M."/>
            <person name="Mascher M."/>
            <person name="Morel G."/>
            <person name="Richard G.-F."/>
            <person name="Riechen J."/>
            <person name="Sacerdot C."/>
            <person name="Sarkar A."/>
            <person name="Savel G."/>
            <person name="Schacherer J."/>
            <person name="Sherman D."/>
            <person name="Straub M.-L."/>
            <person name="Stein N."/>
            <person name="Thierry A."/>
            <person name="Trautwein-Schult A."/>
            <person name="Westhof E."/>
            <person name="Worch S."/>
            <person name="Dujon B."/>
            <person name="Souciet J.-L."/>
            <person name="Wincker P."/>
            <person name="Scholz U."/>
            <person name="Neuveglise N."/>
        </authorList>
    </citation>
    <scope>NUCLEOTIDE SEQUENCE</scope>
    <source>
        <strain evidence="1">LS3</strain>
    </source>
</reference>
<dbReference type="PANTHER" id="PTHR28075:SF1">
    <property type="entry name" value="DUF1748-DOMAIN-CONTAINING PROTEIN"/>
    <property type="match status" value="1"/>
</dbReference>
<accession>A0A060T4P4</accession>
<dbReference type="PhylomeDB" id="A0A060T4P4"/>
<gene>
    <name evidence="1" type="ORF">GNLVRS02_ARAD1C05522g</name>
</gene>
<evidence type="ECO:0000313" key="1">
    <source>
        <dbReference type="EMBL" id="CDP34136.1"/>
    </source>
</evidence>
<dbReference type="InterPro" id="IPR013726">
    <property type="entry name" value="Mitofissin"/>
</dbReference>
<reference evidence="1" key="1">
    <citation type="submission" date="2014-02" db="EMBL/GenBank/DDBJ databases">
        <authorList>
            <person name="Genoscope - CEA"/>
        </authorList>
    </citation>
    <scope>NUCLEOTIDE SEQUENCE</scope>
    <source>
        <strain evidence="1">LS3</strain>
    </source>
</reference>
<dbReference type="Pfam" id="PF08520">
    <property type="entry name" value="Mitofissin"/>
    <property type="match status" value="1"/>
</dbReference>
<dbReference type="PANTHER" id="PTHR28075">
    <property type="entry name" value="CHROMOSOME 16, WHOLE GENOME SHOTGUN SEQUENCE"/>
    <property type="match status" value="1"/>
</dbReference>
<organism evidence="1">
    <name type="scientific">Blastobotrys adeninivorans</name>
    <name type="common">Yeast</name>
    <name type="synonym">Arxula adeninivorans</name>
    <dbReference type="NCBI Taxonomy" id="409370"/>
    <lineage>
        <taxon>Eukaryota</taxon>
        <taxon>Fungi</taxon>
        <taxon>Dikarya</taxon>
        <taxon>Ascomycota</taxon>
        <taxon>Saccharomycotina</taxon>
        <taxon>Dipodascomycetes</taxon>
        <taxon>Dipodascales</taxon>
        <taxon>Trichomonascaceae</taxon>
        <taxon>Blastobotrys</taxon>
    </lineage>
</organism>
<dbReference type="GO" id="GO:0005737">
    <property type="term" value="C:cytoplasm"/>
    <property type="evidence" value="ECO:0007669"/>
    <property type="project" value="TreeGrafter"/>
</dbReference>
<protein>
    <submittedName>
        <fullName evidence="1">ARAD1C05522p</fullName>
    </submittedName>
</protein>
<sequence length="74" mass="8357">MGTIGRLFHYGVDLVLISAVMAGVRRSTGLTPKTTTFDNKDAKGIFERYLDVGEWVFDTSVAFMGNSDYFERRK</sequence>